<evidence type="ECO:0000256" key="3">
    <source>
        <dbReference type="ARBA" id="ARBA00023125"/>
    </source>
</evidence>
<dbReference type="InterPro" id="IPR036390">
    <property type="entry name" value="WH_DNA-bd_sf"/>
</dbReference>
<name>A0A3D9H2I4_9PROT</name>
<accession>A0A3D9H2I4</accession>
<dbReference type="OrthoDB" id="9808770at2"/>
<evidence type="ECO:0000313" key="6">
    <source>
        <dbReference type="EMBL" id="RED43713.1"/>
    </source>
</evidence>
<dbReference type="PROSITE" id="PS50949">
    <property type="entry name" value="HTH_GNTR"/>
    <property type="match status" value="1"/>
</dbReference>
<dbReference type="Proteomes" id="UP000256845">
    <property type="component" value="Unassembled WGS sequence"/>
</dbReference>
<dbReference type="InterPro" id="IPR051446">
    <property type="entry name" value="HTH_trans_reg/aminotransferase"/>
</dbReference>
<evidence type="ECO:0000256" key="4">
    <source>
        <dbReference type="ARBA" id="ARBA00023163"/>
    </source>
</evidence>
<organism evidence="6 7">
    <name type="scientific">Aestuariispira insulae</name>
    <dbReference type="NCBI Taxonomy" id="1461337"/>
    <lineage>
        <taxon>Bacteria</taxon>
        <taxon>Pseudomonadati</taxon>
        <taxon>Pseudomonadota</taxon>
        <taxon>Alphaproteobacteria</taxon>
        <taxon>Rhodospirillales</taxon>
        <taxon>Kiloniellaceae</taxon>
        <taxon>Aestuariispira</taxon>
    </lineage>
</organism>
<keyword evidence="3" id="KW-0238">DNA-binding</keyword>
<evidence type="ECO:0000313" key="7">
    <source>
        <dbReference type="Proteomes" id="UP000256845"/>
    </source>
</evidence>
<dbReference type="GO" id="GO:0003677">
    <property type="term" value="F:DNA binding"/>
    <property type="evidence" value="ECO:0007669"/>
    <property type="project" value="UniProtKB-KW"/>
</dbReference>
<dbReference type="Pfam" id="PF00392">
    <property type="entry name" value="GntR"/>
    <property type="match status" value="1"/>
</dbReference>
<dbReference type="GO" id="GO:0003700">
    <property type="term" value="F:DNA-binding transcription factor activity"/>
    <property type="evidence" value="ECO:0007669"/>
    <property type="project" value="InterPro"/>
</dbReference>
<keyword evidence="4" id="KW-0804">Transcription</keyword>
<evidence type="ECO:0000259" key="5">
    <source>
        <dbReference type="PROSITE" id="PS50949"/>
    </source>
</evidence>
<reference evidence="6 7" key="1">
    <citation type="submission" date="2018-07" db="EMBL/GenBank/DDBJ databases">
        <title>Genomic Encyclopedia of Type Strains, Phase III (KMG-III): the genomes of soil and plant-associated and newly described type strains.</title>
        <authorList>
            <person name="Whitman W."/>
        </authorList>
    </citation>
    <scope>NUCLEOTIDE SEQUENCE [LARGE SCALE GENOMIC DNA]</scope>
    <source>
        <strain evidence="6 7">CECT 8488</strain>
    </source>
</reference>
<dbReference type="SMART" id="SM00345">
    <property type="entry name" value="HTH_GNTR"/>
    <property type="match status" value="1"/>
</dbReference>
<dbReference type="PANTHER" id="PTHR46577:SF1">
    <property type="entry name" value="HTH-TYPE TRANSCRIPTIONAL REGULATORY PROTEIN GABR"/>
    <property type="match status" value="1"/>
</dbReference>
<gene>
    <name evidence="6" type="ORF">DFP90_12124</name>
</gene>
<dbReference type="Gene3D" id="1.10.10.10">
    <property type="entry name" value="Winged helix-like DNA-binding domain superfamily/Winged helix DNA-binding domain"/>
    <property type="match status" value="1"/>
</dbReference>
<dbReference type="EMBL" id="QRDW01000021">
    <property type="protein sequence ID" value="RED43713.1"/>
    <property type="molecule type" value="Genomic_DNA"/>
</dbReference>
<proteinExistence type="predicted"/>
<dbReference type="RefSeq" id="WP_115939609.1">
    <property type="nucleotide sequence ID" value="NZ_QRDW01000021.1"/>
</dbReference>
<dbReference type="SUPFAM" id="SSF46785">
    <property type="entry name" value="Winged helix' DNA-binding domain"/>
    <property type="match status" value="1"/>
</dbReference>
<evidence type="ECO:0000256" key="1">
    <source>
        <dbReference type="ARBA" id="ARBA00022898"/>
    </source>
</evidence>
<dbReference type="AlphaFoldDB" id="A0A3D9H2I4"/>
<dbReference type="InterPro" id="IPR036388">
    <property type="entry name" value="WH-like_DNA-bd_sf"/>
</dbReference>
<feature type="domain" description="HTH gntR-type" evidence="5">
    <location>
        <begin position="15"/>
        <end position="83"/>
    </location>
</feature>
<dbReference type="CDD" id="cd07377">
    <property type="entry name" value="WHTH_GntR"/>
    <property type="match status" value="1"/>
</dbReference>
<comment type="caution">
    <text evidence="6">The sequence shown here is derived from an EMBL/GenBank/DDBJ whole genome shotgun (WGS) entry which is preliminary data.</text>
</comment>
<keyword evidence="2" id="KW-0805">Transcription regulation</keyword>
<protein>
    <submittedName>
        <fullName evidence="6">Regulatory GntR family protein</fullName>
    </submittedName>
</protein>
<sequence length="162" mass="18733">MGNEVLFHLDRNKQESLQSQLRKAILNAILNGSLPAGFKLPSSRRLADDLQISRNTALIVYQHLIEDGYLEARERSGLYVNGDFIEELEHSRLKKAQPRPPVPREELLPDWHTRLQSEPSGLTFLNLPRNWRQMPYPFVYGQPDRTLFPLTSYLQLQAVVLD</sequence>
<dbReference type="InterPro" id="IPR000524">
    <property type="entry name" value="Tscrpt_reg_HTH_GntR"/>
</dbReference>
<keyword evidence="7" id="KW-1185">Reference proteome</keyword>
<evidence type="ECO:0000256" key="2">
    <source>
        <dbReference type="ARBA" id="ARBA00023015"/>
    </source>
</evidence>
<dbReference type="PANTHER" id="PTHR46577">
    <property type="entry name" value="HTH-TYPE TRANSCRIPTIONAL REGULATORY PROTEIN GABR"/>
    <property type="match status" value="1"/>
</dbReference>
<keyword evidence="1" id="KW-0663">Pyridoxal phosphate</keyword>